<comment type="caution">
    <text evidence="6">The sequence shown here is derived from an EMBL/GenBank/DDBJ whole genome shotgun (WGS) entry which is preliminary data.</text>
</comment>
<protein>
    <recommendedName>
        <fullName evidence="5">Calcineurin-like phosphoesterase domain-containing protein</fullName>
    </recommendedName>
</protein>
<evidence type="ECO:0000256" key="2">
    <source>
        <dbReference type="ARBA" id="ARBA00022801"/>
    </source>
</evidence>
<evidence type="ECO:0000256" key="1">
    <source>
        <dbReference type="ARBA" id="ARBA00022729"/>
    </source>
</evidence>
<feature type="compositionally biased region" description="Polar residues" evidence="3">
    <location>
        <begin position="26"/>
        <end position="38"/>
    </location>
</feature>
<dbReference type="InterPro" id="IPR004843">
    <property type="entry name" value="Calcineurin-like_PHP"/>
</dbReference>
<dbReference type="Proteomes" id="UP001314263">
    <property type="component" value="Unassembled WGS sequence"/>
</dbReference>
<keyword evidence="4" id="KW-0472">Membrane</keyword>
<proteinExistence type="predicted"/>
<gene>
    <name evidence="6" type="ORF">CVIRNUC_009687</name>
</gene>
<keyword evidence="4" id="KW-1133">Transmembrane helix</keyword>
<dbReference type="Pfam" id="PF00149">
    <property type="entry name" value="Metallophos"/>
    <property type="match status" value="1"/>
</dbReference>
<keyword evidence="7" id="KW-1185">Reference proteome</keyword>
<evidence type="ECO:0000259" key="5">
    <source>
        <dbReference type="Pfam" id="PF00149"/>
    </source>
</evidence>
<evidence type="ECO:0000313" key="7">
    <source>
        <dbReference type="Proteomes" id="UP001314263"/>
    </source>
</evidence>
<dbReference type="PANTHER" id="PTHR10161:SF14">
    <property type="entry name" value="TARTRATE-RESISTANT ACID PHOSPHATASE TYPE 5"/>
    <property type="match status" value="1"/>
</dbReference>
<keyword evidence="1" id="KW-0732">Signal</keyword>
<dbReference type="InterPro" id="IPR029052">
    <property type="entry name" value="Metallo-depent_PP-like"/>
</dbReference>
<dbReference type="GO" id="GO:0016787">
    <property type="term" value="F:hydrolase activity"/>
    <property type="evidence" value="ECO:0007669"/>
    <property type="project" value="UniProtKB-KW"/>
</dbReference>
<evidence type="ECO:0000256" key="3">
    <source>
        <dbReference type="SAM" id="MobiDB-lite"/>
    </source>
</evidence>
<feature type="domain" description="Calcineurin-like phosphoesterase" evidence="5">
    <location>
        <begin position="77"/>
        <end position="303"/>
    </location>
</feature>
<feature type="transmembrane region" description="Helical" evidence="4">
    <location>
        <begin position="49"/>
        <end position="67"/>
    </location>
</feature>
<dbReference type="Gene3D" id="3.60.21.10">
    <property type="match status" value="1"/>
</dbReference>
<dbReference type="AlphaFoldDB" id="A0AAV1IHA9"/>
<reference evidence="6 7" key="1">
    <citation type="submission" date="2023-10" db="EMBL/GenBank/DDBJ databases">
        <authorList>
            <person name="Maclean D."/>
            <person name="Macfadyen A."/>
        </authorList>
    </citation>
    <scope>NUCLEOTIDE SEQUENCE [LARGE SCALE GENOMIC DNA]</scope>
</reference>
<name>A0AAV1IHA9_9CHLO</name>
<keyword evidence="2" id="KW-0378">Hydrolase</keyword>
<evidence type="ECO:0000313" key="6">
    <source>
        <dbReference type="EMBL" id="CAK0786474.1"/>
    </source>
</evidence>
<keyword evidence="4" id="KW-0812">Transmembrane</keyword>
<dbReference type="PANTHER" id="PTHR10161">
    <property type="entry name" value="TARTRATE-RESISTANT ACID PHOSPHATASE TYPE 5"/>
    <property type="match status" value="1"/>
</dbReference>
<evidence type="ECO:0000256" key="4">
    <source>
        <dbReference type="SAM" id="Phobius"/>
    </source>
</evidence>
<dbReference type="EMBL" id="CAUYUE010000014">
    <property type="protein sequence ID" value="CAK0786474.1"/>
    <property type="molecule type" value="Genomic_DNA"/>
</dbReference>
<dbReference type="SUPFAM" id="SSF56300">
    <property type="entry name" value="Metallo-dependent phosphatases"/>
    <property type="match status" value="1"/>
</dbReference>
<accession>A0AAV1IHA9</accession>
<sequence length="378" mass="42013">MYRPVDSDEDVRPVLTVHGHPKDLDQTQSVSTRQGAQQDSRREAWCGRAIGLAVSAALVVLTGTLLLQRDASARLPIKFMVIGDFGRRGQFNQSEVARLLAIKAADMDPDFILSVGDNMYPSGLSSIDDAAFDASFVRPYAAKSLQVPWYVILGNHDYGDKCYDEPPGCYVYGGDTFYSPLHQLDAEVVNRDWRWNCQRTFERRLGGGVAELFFIDTSPAVQKYYNQPWANFTGGLRSQDWPAQLEGLQRKLHASKAGWKIVVGHHPPRSNGHHGNTVELLEALEPILQETGVQAYFAGHDHNLEHVLVANTTPHYIISGGGSKSDRPFIGTADSLFQWPSSGFVTAELYADEMTIKFYGYGTGKDNLEPMYIARIAK</sequence>
<organism evidence="6 7">
    <name type="scientific">Coccomyxa viridis</name>
    <dbReference type="NCBI Taxonomy" id="1274662"/>
    <lineage>
        <taxon>Eukaryota</taxon>
        <taxon>Viridiplantae</taxon>
        <taxon>Chlorophyta</taxon>
        <taxon>core chlorophytes</taxon>
        <taxon>Trebouxiophyceae</taxon>
        <taxon>Trebouxiophyceae incertae sedis</taxon>
        <taxon>Coccomyxaceae</taxon>
        <taxon>Coccomyxa</taxon>
    </lineage>
</organism>
<dbReference type="InterPro" id="IPR051558">
    <property type="entry name" value="Metallophosphoesterase_PAP"/>
</dbReference>
<feature type="region of interest" description="Disordered" evidence="3">
    <location>
        <begin position="1"/>
        <end position="39"/>
    </location>
</feature>